<keyword evidence="4" id="KW-0788">Thiol protease</keyword>
<dbReference type="PANTHER" id="PTHR47359">
    <property type="entry name" value="PEPTIDOGLYCAN DL-ENDOPEPTIDASE CWLO"/>
    <property type="match status" value="1"/>
</dbReference>
<keyword evidence="3" id="KW-0378">Hydrolase</keyword>
<evidence type="ECO:0000313" key="8">
    <source>
        <dbReference type="Proteomes" id="UP001589532"/>
    </source>
</evidence>
<accession>A0ABV5S649</accession>
<comment type="similarity">
    <text evidence="1">Belongs to the peptidase C40 family.</text>
</comment>
<keyword evidence="8" id="KW-1185">Reference proteome</keyword>
<dbReference type="InterPro" id="IPR000064">
    <property type="entry name" value="NLP_P60_dom"/>
</dbReference>
<comment type="caution">
    <text evidence="7">The sequence shown here is derived from an EMBL/GenBank/DDBJ whole genome shotgun (WGS) entry which is preliminary data.</text>
</comment>
<sequence length="158" mass="16803">MSTSDYLARTRATALTVLTVAGVAAAHAPAARAAAMAQAQRAAKAVSIALEQVGDPYRRGAAGPGAFDCSGLMRYAWGRAGVRLPRVASDQYRHLRKVSWRDLAPGDLIFLFRLGHVAMYVGRGRMVHAPGRGKPVRVDHVAQGWIKAAYNGAARPGV</sequence>
<feature type="chain" id="PRO_5047027078" evidence="5">
    <location>
        <begin position="34"/>
        <end position="158"/>
    </location>
</feature>
<dbReference type="Proteomes" id="UP001589532">
    <property type="component" value="Unassembled WGS sequence"/>
</dbReference>
<gene>
    <name evidence="7" type="ORF">ACFFSA_28685</name>
</gene>
<dbReference type="PROSITE" id="PS51935">
    <property type="entry name" value="NLPC_P60"/>
    <property type="match status" value="1"/>
</dbReference>
<evidence type="ECO:0000256" key="1">
    <source>
        <dbReference type="ARBA" id="ARBA00007074"/>
    </source>
</evidence>
<evidence type="ECO:0000256" key="4">
    <source>
        <dbReference type="ARBA" id="ARBA00022807"/>
    </source>
</evidence>
<dbReference type="InterPro" id="IPR038765">
    <property type="entry name" value="Papain-like_cys_pep_sf"/>
</dbReference>
<evidence type="ECO:0000313" key="7">
    <source>
        <dbReference type="EMBL" id="MFB9627080.1"/>
    </source>
</evidence>
<dbReference type="PANTHER" id="PTHR47359:SF3">
    <property type="entry name" value="NLP_P60 DOMAIN-CONTAINING PROTEIN-RELATED"/>
    <property type="match status" value="1"/>
</dbReference>
<dbReference type="Gene3D" id="3.90.1720.10">
    <property type="entry name" value="endopeptidase domain like (from Nostoc punctiforme)"/>
    <property type="match status" value="1"/>
</dbReference>
<dbReference type="RefSeq" id="WP_344988973.1">
    <property type="nucleotide sequence ID" value="NZ_BAAAXV010000004.1"/>
</dbReference>
<keyword evidence="5" id="KW-0732">Signal</keyword>
<evidence type="ECO:0000259" key="6">
    <source>
        <dbReference type="PROSITE" id="PS51935"/>
    </source>
</evidence>
<dbReference type="InterPro" id="IPR051794">
    <property type="entry name" value="PG_Endopeptidase_C40"/>
</dbReference>
<proteinExistence type="inferred from homology"/>
<keyword evidence="2" id="KW-0645">Protease</keyword>
<protein>
    <submittedName>
        <fullName evidence="7">C40 family peptidase</fullName>
    </submittedName>
</protein>
<organism evidence="7 8">
    <name type="scientific">Nonomuraea helvata</name>
    <dbReference type="NCBI Taxonomy" id="37484"/>
    <lineage>
        <taxon>Bacteria</taxon>
        <taxon>Bacillati</taxon>
        <taxon>Actinomycetota</taxon>
        <taxon>Actinomycetes</taxon>
        <taxon>Streptosporangiales</taxon>
        <taxon>Streptosporangiaceae</taxon>
        <taxon>Nonomuraea</taxon>
    </lineage>
</organism>
<feature type="signal peptide" evidence="5">
    <location>
        <begin position="1"/>
        <end position="33"/>
    </location>
</feature>
<dbReference type="Pfam" id="PF00877">
    <property type="entry name" value="NLPC_P60"/>
    <property type="match status" value="1"/>
</dbReference>
<name>A0ABV5S649_9ACTN</name>
<evidence type="ECO:0000256" key="2">
    <source>
        <dbReference type="ARBA" id="ARBA00022670"/>
    </source>
</evidence>
<dbReference type="EMBL" id="JBHMBW010000027">
    <property type="protein sequence ID" value="MFB9627080.1"/>
    <property type="molecule type" value="Genomic_DNA"/>
</dbReference>
<evidence type="ECO:0000256" key="3">
    <source>
        <dbReference type="ARBA" id="ARBA00022801"/>
    </source>
</evidence>
<evidence type="ECO:0000256" key="5">
    <source>
        <dbReference type="SAM" id="SignalP"/>
    </source>
</evidence>
<feature type="domain" description="NlpC/P60" evidence="6">
    <location>
        <begin position="39"/>
        <end position="157"/>
    </location>
</feature>
<reference evidence="7 8" key="1">
    <citation type="submission" date="2024-09" db="EMBL/GenBank/DDBJ databases">
        <authorList>
            <person name="Sun Q."/>
            <person name="Mori K."/>
        </authorList>
    </citation>
    <scope>NUCLEOTIDE SEQUENCE [LARGE SCALE GENOMIC DNA]</scope>
    <source>
        <strain evidence="7 8">JCM 3143</strain>
    </source>
</reference>
<dbReference type="SUPFAM" id="SSF54001">
    <property type="entry name" value="Cysteine proteinases"/>
    <property type="match status" value="1"/>
</dbReference>